<dbReference type="AlphaFoldDB" id="A0AAV3YK92"/>
<gene>
    <name evidence="2" type="ORF">PoB_000930100</name>
</gene>
<dbReference type="Proteomes" id="UP000735302">
    <property type="component" value="Unassembled WGS sequence"/>
</dbReference>
<name>A0AAV3YK92_9GAST</name>
<feature type="region of interest" description="Disordered" evidence="1">
    <location>
        <begin position="1"/>
        <end position="42"/>
    </location>
</feature>
<reference evidence="2 3" key="1">
    <citation type="journal article" date="2021" name="Elife">
        <title>Chloroplast acquisition without the gene transfer in kleptoplastic sea slugs, Plakobranchus ocellatus.</title>
        <authorList>
            <person name="Maeda T."/>
            <person name="Takahashi S."/>
            <person name="Yoshida T."/>
            <person name="Shimamura S."/>
            <person name="Takaki Y."/>
            <person name="Nagai Y."/>
            <person name="Toyoda A."/>
            <person name="Suzuki Y."/>
            <person name="Arimoto A."/>
            <person name="Ishii H."/>
            <person name="Satoh N."/>
            <person name="Nishiyama T."/>
            <person name="Hasebe M."/>
            <person name="Maruyama T."/>
            <person name="Minagawa J."/>
            <person name="Obokata J."/>
            <person name="Shigenobu S."/>
        </authorList>
    </citation>
    <scope>NUCLEOTIDE SEQUENCE [LARGE SCALE GENOMIC DNA]</scope>
</reference>
<keyword evidence="3" id="KW-1185">Reference proteome</keyword>
<protein>
    <submittedName>
        <fullName evidence="2">Uncharacterized protein</fullName>
    </submittedName>
</protein>
<evidence type="ECO:0000313" key="3">
    <source>
        <dbReference type="Proteomes" id="UP000735302"/>
    </source>
</evidence>
<proteinExistence type="predicted"/>
<sequence>MKAKRRREVSKSPAENRRRRKPRDTDPPLSGGYKPSKSRSDDYERILKQHERQKKAAIQKKNVAFQREKSVGYIKTVNQQHFVFQWIVGSSAISSHKPLCKRCACTSCGLK</sequence>
<evidence type="ECO:0000313" key="2">
    <source>
        <dbReference type="EMBL" id="GFN82795.1"/>
    </source>
</evidence>
<organism evidence="2 3">
    <name type="scientific">Plakobranchus ocellatus</name>
    <dbReference type="NCBI Taxonomy" id="259542"/>
    <lineage>
        <taxon>Eukaryota</taxon>
        <taxon>Metazoa</taxon>
        <taxon>Spiralia</taxon>
        <taxon>Lophotrochozoa</taxon>
        <taxon>Mollusca</taxon>
        <taxon>Gastropoda</taxon>
        <taxon>Heterobranchia</taxon>
        <taxon>Euthyneura</taxon>
        <taxon>Panpulmonata</taxon>
        <taxon>Sacoglossa</taxon>
        <taxon>Placobranchoidea</taxon>
        <taxon>Plakobranchidae</taxon>
        <taxon>Plakobranchus</taxon>
    </lineage>
</organism>
<evidence type="ECO:0000256" key="1">
    <source>
        <dbReference type="SAM" id="MobiDB-lite"/>
    </source>
</evidence>
<dbReference type="EMBL" id="BLXT01001037">
    <property type="protein sequence ID" value="GFN82795.1"/>
    <property type="molecule type" value="Genomic_DNA"/>
</dbReference>
<comment type="caution">
    <text evidence="2">The sequence shown here is derived from an EMBL/GenBank/DDBJ whole genome shotgun (WGS) entry which is preliminary data.</text>
</comment>
<accession>A0AAV3YK92</accession>